<keyword evidence="9" id="KW-1185">Reference proteome</keyword>
<evidence type="ECO:0000256" key="1">
    <source>
        <dbReference type="ARBA" id="ARBA00004141"/>
    </source>
</evidence>
<dbReference type="OrthoDB" id="9803065at2"/>
<dbReference type="InterPro" id="IPR051790">
    <property type="entry name" value="Cytochrome_c-biogenesis_DsbD"/>
</dbReference>
<feature type="transmembrane region" description="Helical" evidence="6">
    <location>
        <begin position="55"/>
        <end position="76"/>
    </location>
</feature>
<feature type="transmembrane region" description="Helical" evidence="6">
    <location>
        <begin position="209"/>
        <end position="232"/>
    </location>
</feature>
<feature type="transmembrane region" description="Helical" evidence="6">
    <location>
        <begin position="127"/>
        <end position="156"/>
    </location>
</feature>
<evidence type="ECO:0000256" key="5">
    <source>
        <dbReference type="ARBA" id="ARBA00023136"/>
    </source>
</evidence>
<dbReference type="PANTHER" id="PTHR31272">
    <property type="entry name" value="CYTOCHROME C-TYPE BIOGENESIS PROTEIN HI_1454-RELATED"/>
    <property type="match status" value="1"/>
</dbReference>
<reference evidence="8 9" key="1">
    <citation type="submission" date="2016-10" db="EMBL/GenBank/DDBJ databases">
        <authorList>
            <person name="de Groot N.N."/>
        </authorList>
    </citation>
    <scope>NUCLEOTIDE SEQUENCE [LARGE SCALE GENOMIC DNA]</scope>
    <source>
        <strain evidence="8 9">DSM 21771</strain>
    </source>
</reference>
<dbReference type="InterPro" id="IPR003834">
    <property type="entry name" value="Cyt_c_assmbl_TM_dom"/>
</dbReference>
<organism evidence="8 9">
    <name type="scientific">Natribacillus halophilus</name>
    <dbReference type="NCBI Taxonomy" id="549003"/>
    <lineage>
        <taxon>Bacteria</taxon>
        <taxon>Bacillati</taxon>
        <taxon>Bacillota</taxon>
        <taxon>Bacilli</taxon>
        <taxon>Bacillales</taxon>
        <taxon>Bacillaceae</taxon>
        <taxon>Natribacillus</taxon>
    </lineage>
</organism>
<dbReference type="Proteomes" id="UP000198853">
    <property type="component" value="Unassembled WGS sequence"/>
</dbReference>
<evidence type="ECO:0000256" key="4">
    <source>
        <dbReference type="ARBA" id="ARBA00022989"/>
    </source>
</evidence>
<name>A0A1G8NXI2_9BACI</name>
<keyword evidence="3 6" id="KW-0812">Transmembrane</keyword>
<feature type="transmembrane region" description="Helical" evidence="6">
    <location>
        <begin position="88"/>
        <end position="107"/>
    </location>
</feature>
<evidence type="ECO:0000259" key="7">
    <source>
        <dbReference type="Pfam" id="PF02683"/>
    </source>
</evidence>
<feature type="domain" description="Cytochrome C biogenesis protein transmembrane" evidence="7">
    <location>
        <begin position="7"/>
        <end position="220"/>
    </location>
</feature>
<gene>
    <name evidence="8" type="ORF">SAMN04488123_10776</name>
</gene>
<feature type="transmembrane region" description="Helical" evidence="6">
    <location>
        <begin position="6"/>
        <end position="30"/>
    </location>
</feature>
<dbReference type="GO" id="GO:0017004">
    <property type="term" value="P:cytochrome complex assembly"/>
    <property type="evidence" value="ECO:0007669"/>
    <property type="project" value="InterPro"/>
</dbReference>
<evidence type="ECO:0000256" key="6">
    <source>
        <dbReference type="SAM" id="Phobius"/>
    </source>
</evidence>
<keyword evidence="5 6" id="KW-0472">Membrane</keyword>
<evidence type="ECO:0000313" key="9">
    <source>
        <dbReference type="Proteomes" id="UP000198853"/>
    </source>
</evidence>
<keyword evidence="4 6" id="KW-1133">Transmembrane helix</keyword>
<dbReference type="GO" id="GO:0016020">
    <property type="term" value="C:membrane"/>
    <property type="evidence" value="ECO:0007669"/>
    <property type="project" value="UniProtKB-SubCell"/>
</dbReference>
<feature type="transmembrane region" description="Helical" evidence="6">
    <location>
        <begin position="168"/>
        <end position="188"/>
    </location>
</feature>
<accession>A0A1G8NXI2</accession>
<dbReference type="EMBL" id="FNEN01000007">
    <property type="protein sequence ID" value="SDI84728.1"/>
    <property type="molecule type" value="Genomic_DNA"/>
</dbReference>
<evidence type="ECO:0000256" key="2">
    <source>
        <dbReference type="ARBA" id="ARBA00006143"/>
    </source>
</evidence>
<evidence type="ECO:0000313" key="8">
    <source>
        <dbReference type="EMBL" id="SDI84728.1"/>
    </source>
</evidence>
<dbReference type="RefSeq" id="WP_090398318.1">
    <property type="nucleotide sequence ID" value="NZ_FNEN01000007.1"/>
</dbReference>
<dbReference type="Pfam" id="PF02683">
    <property type="entry name" value="DsbD_TM"/>
    <property type="match status" value="1"/>
</dbReference>
<protein>
    <submittedName>
        <fullName evidence="8">Cytochrome c-type biogenesis protein</fullName>
    </submittedName>
</protein>
<sequence>MDDISLWLALVAGVVSFFSPCIFPLVPAYLAQLTGTNISDGAVNAERRIIMSRSVGFIVGFTTIFLLMGASATLIGEWFQMYSGALEQIGGIIIILFGLQMTGVISLRSLMTEKRFGNKSPKKSTSFLGSVAFGLVFAAGWTPCIGIVLGSILALASTEGSMLAGSGMLFVYSMGLGLPFMAVSLIYARSLNKLSRLNRFLPIVQQSGGVIMIIFGILLFSGYFQVISSYLARISPGWL</sequence>
<comment type="subcellular location">
    <subcellularLocation>
        <location evidence="1">Membrane</location>
        <topology evidence="1">Multi-pass membrane protein</topology>
    </subcellularLocation>
</comment>
<dbReference type="PANTHER" id="PTHR31272:SF4">
    <property type="entry name" value="CYTOCHROME C-TYPE BIOGENESIS PROTEIN HI_1454-RELATED"/>
    <property type="match status" value="1"/>
</dbReference>
<comment type="similarity">
    <text evidence="2">Belongs to the DsbD family.</text>
</comment>
<dbReference type="AlphaFoldDB" id="A0A1G8NXI2"/>
<proteinExistence type="inferred from homology"/>
<evidence type="ECO:0000256" key="3">
    <source>
        <dbReference type="ARBA" id="ARBA00022692"/>
    </source>
</evidence>